<accession>E9H881</accession>
<organism evidence="2 3">
    <name type="scientific">Daphnia pulex</name>
    <name type="common">Water flea</name>
    <dbReference type="NCBI Taxonomy" id="6669"/>
    <lineage>
        <taxon>Eukaryota</taxon>
        <taxon>Metazoa</taxon>
        <taxon>Ecdysozoa</taxon>
        <taxon>Arthropoda</taxon>
        <taxon>Crustacea</taxon>
        <taxon>Branchiopoda</taxon>
        <taxon>Diplostraca</taxon>
        <taxon>Cladocera</taxon>
        <taxon>Anomopoda</taxon>
        <taxon>Daphniidae</taxon>
        <taxon>Daphnia</taxon>
    </lineage>
</organism>
<dbReference type="HOGENOM" id="CLU_1983827_0_0_1"/>
<sequence length="126" mass="14961">MTALEEENVFAQEEQHPYHDHSENDDRDSVTEKEDAQVKAPLPEGAIRMPVFQQHRWPTWRKMCWSNWHIVPWSGVIVAQCKSFKDGWYHVGSKNSFSKFLWNLRRNHEDKYQKSSGTEMPSRLSE</sequence>
<evidence type="ECO:0000313" key="2">
    <source>
        <dbReference type="EMBL" id="EFX72072.1"/>
    </source>
</evidence>
<gene>
    <name evidence="2" type="ORF">DAPPUDRAFT_254927</name>
</gene>
<evidence type="ECO:0000256" key="1">
    <source>
        <dbReference type="SAM" id="MobiDB-lite"/>
    </source>
</evidence>
<reference evidence="2 3" key="1">
    <citation type="journal article" date="2011" name="Science">
        <title>The ecoresponsive genome of Daphnia pulex.</title>
        <authorList>
            <person name="Colbourne J.K."/>
            <person name="Pfrender M.E."/>
            <person name="Gilbert D."/>
            <person name="Thomas W.K."/>
            <person name="Tucker A."/>
            <person name="Oakley T.H."/>
            <person name="Tokishita S."/>
            <person name="Aerts A."/>
            <person name="Arnold G.J."/>
            <person name="Basu M.K."/>
            <person name="Bauer D.J."/>
            <person name="Caceres C.E."/>
            <person name="Carmel L."/>
            <person name="Casola C."/>
            <person name="Choi J.H."/>
            <person name="Detter J.C."/>
            <person name="Dong Q."/>
            <person name="Dusheyko S."/>
            <person name="Eads B.D."/>
            <person name="Frohlich T."/>
            <person name="Geiler-Samerotte K.A."/>
            <person name="Gerlach D."/>
            <person name="Hatcher P."/>
            <person name="Jogdeo S."/>
            <person name="Krijgsveld J."/>
            <person name="Kriventseva E.V."/>
            <person name="Kultz D."/>
            <person name="Laforsch C."/>
            <person name="Lindquist E."/>
            <person name="Lopez J."/>
            <person name="Manak J.R."/>
            <person name="Muller J."/>
            <person name="Pangilinan J."/>
            <person name="Patwardhan R.P."/>
            <person name="Pitluck S."/>
            <person name="Pritham E.J."/>
            <person name="Rechtsteiner A."/>
            <person name="Rho M."/>
            <person name="Rogozin I.B."/>
            <person name="Sakarya O."/>
            <person name="Salamov A."/>
            <person name="Schaack S."/>
            <person name="Shapiro H."/>
            <person name="Shiga Y."/>
            <person name="Skalitzky C."/>
            <person name="Smith Z."/>
            <person name="Souvorov A."/>
            <person name="Sung W."/>
            <person name="Tang Z."/>
            <person name="Tsuchiya D."/>
            <person name="Tu H."/>
            <person name="Vos H."/>
            <person name="Wang M."/>
            <person name="Wolf Y.I."/>
            <person name="Yamagata H."/>
            <person name="Yamada T."/>
            <person name="Ye Y."/>
            <person name="Shaw J.R."/>
            <person name="Andrews J."/>
            <person name="Crease T.J."/>
            <person name="Tang H."/>
            <person name="Lucas S.M."/>
            <person name="Robertson H.M."/>
            <person name="Bork P."/>
            <person name="Koonin E.V."/>
            <person name="Zdobnov E.M."/>
            <person name="Grigoriev I.V."/>
            <person name="Lynch M."/>
            <person name="Boore J.L."/>
        </authorList>
    </citation>
    <scope>NUCLEOTIDE SEQUENCE [LARGE SCALE GENOMIC DNA]</scope>
</reference>
<proteinExistence type="predicted"/>
<evidence type="ECO:0000313" key="3">
    <source>
        <dbReference type="Proteomes" id="UP000000305"/>
    </source>
</evidence>
<feature type="compositionally biased region" description="Basic and acidic residues" evidence="1">
    <location>
        <begin position="13"/>
        <end position="37"/>
    </location>
</feature>
<dbReference type="Proteomes" id="UP000000305">
    <property type="component" value="Unassembled WGS sequence"/>
</dbReference>
<dbReference type="EMBL" id="GL732603">
    <property type="protein sequence ID" value="EFX72072.1"/>
    <property type="molecule type" value="Genomic_DNA"/>
</dbReference>
<keyword evidence="3" id="KW-1185">Reference proteome</keyword>
<dbReference type="AlphaFoldDB" id="E9H881"/>
<dbReference type="InParanoid" id="E9H881"/>
<name>E9H881_DAPPU</name>
<dbReference type="OrthoDB" id="10057873at2759"/>
<feature type="region of interest" description="Disordered" evidence="1">
    <location>
        <begin position="1"/>
        <end position="44"/>
    </location>
</feature>
<dbReference type="KEGG" id="dpx:DAPPUDRAFT_254927"/>
<protein>
    <submittedName>
        <fullName evidence="2">Uncharacterized protein</fullName>
    </submittedName>
</protein>